<dbReference type="Pfam" id="PF02749">
    <property type="entry name" value="QRPTase_N"/>
    <property type="match status" value="1"/>
</dbReference>
<dbReference type="Gene3D" id="3.20.20.70">
    <property type="entry name" value="Aldolase class I"/>
    <property type="match status" value="1"/>
</dbReference>
<dbReference type="SUPFAM" id="SSF51690">
    <property type="entry name" value="Nicotinate/Quinolinate PRTase C-terminal domain-like"/>
    <property type="match status" value="1"/>
</dbReference>
<dbReference type="GO" id="GO:0009435">
    <property type="term" value="P:NAD+ biosynthetic process"/>
    <property type="evidence" value="ECO:0007669"/>
    <property type="project" value="InterPro"/>
</dbReference>
<feature type="non-terminal residue" evidence="2">
    <location>
        <position position="282"/>
    </location>
</feature>
<sequence length="282" mass="30488">MVNSNGKFQNKRPVIVGDTADVHLQRALTILRNENINPTVSIELAPKNPGIFCGREEVLTLLKEILPDSGAEVWSLDEGVAVEANEVAFTIKAPYGAVGLYETAIRGMLASHTGWATAAKECVEAANPTQVVGYGASYIHPGVAAELDYACMIGGMQSISTTLGARLASVHPLGTMPPSLLLIIGDTAKTTQLFNKHMTQDIPRYALVDVLRDESEDALSVSQLLKEELRGIRINTPDSRGGLKVDLVKEIRKRLDLANYKHVDIMVGDNLTPTDIAEFVKA</sequence>
<dbReference type="NCBIfam" id="NF006415">
    <property type="entry name" value="PRK08662.1"/>
    <property type="match status" value="1"/>
</dbReference>
<dbReference type="AlphaFoldDB" id="A0A382IUG2"/>
<proteinExistence type="predicted"/>
<dbReference type="InterPro" id="IPR013785">
    <property type="entry name" value="Aldolase_TIM"/>
</dbReference>
<dbReference type="PANTHER" id="PTHR43202">
    <property type="entry name" value="NICOTINATE-NUCLEOTIDE PYROPHOSPHORYLASE"/>
    <property type="match status" value="1"/>
</dbReference>
<protein>
    <recommendedName>
        <fullName evidence="1">Quinolinate phosphoribosyl transferase N-terminal domain-containing protein</fullName>
    </recommendedName>
</protein>
<name>A0A382IUG2_9ZZZZ</name>
<dbReference type="GO" id="GO:0016763">
    <property type="term" value="F:pentosyltransferase activity"/>
    <property type="evidence" value="ECO:0007669"/>
    <property type="project" value="InterPro"/>
</dbReference>
<evidence type="ECO:0000313" key="2">
    <source>
        <dbReference type="EMBL" id="SVC02817.1"/>
    </source>
</evidence>
<dbReference type="InterPro" id="IPR053190">
    <property type="entry name" value="NAPRTase-like"/>
</dbReference>
<dbReference type="InterPro" id="IPR036068">
    <property type="entry name" value="Nicotinate_pribotase-like_C"/>
</dbReference>
<dbReference type="EMBL" id="UINC01069440">
    <property type="protein sequence ID" value="SVC02817.1"/>
    <property type="molecule type" value="Genomic_DNA"/>
</dbReference>
<dbReference type="Gene3D" id="3.90.1170.20">
    <property type="entry name" value="Quinolinate phosphoribosyl transferase, N-terminal domain"/>
    <property type="match status" value="1"/>
</dbReference>
<dbReference type="SUPFAM" id="SSF54675">
    <property type="entry name" value="Nicotinate/Quinolinate PRTase N-terminal domain-like"/>
    <property type="match status" value="1"/>
</dbReference>
<organism evidence="2">
    <name type="scientific">marine metagenome</name>
    <dbReference type="NCBI Taxonomy" id="408172"/>
    <lineage>
        <taxon>unclassified sequences</taxon>
        <taxon>metagenomes</taxon>
        <taxon>ecological metagenomes</taxon>
    </lineage>
</organism>
<gene>
    <name evidence="2" type="ORF">METZ01_LOCUS255671</name>
</gene>
<reference evidence="2" key="1">
    <citation type="submission" date="2018-05" db="EMBL/GenBank/DDBJ databases">
        <authorList>
            <person name="Lanie J.A."/>
            <person name="Ng W.-L."/>
            <person name="Kazmierczak K.M."/>
            <person name="Andrzejewski T.M."/>
            <person name="Davidsen T.M."/>
            <person name="Wayne K.J."/>
            <person name="Tettelin H."/>
            <person name="Glass J.I."/>
            <person name="Rusch D."/>
            <person name="Podicherti R."/>
            <person name="Tsui H.-C.T."/>
            <person name="Winkler M.E."/>
        </authorList>
    </citation>
    <scope>NUCLEOTIDE SEQUENCE</scope>
</reference>
<dbReference type="InterPro" id="IPR037128">
    <property type="entry name" value="Quinolinate_PRibosylTase_N_sf"/>
</dbReference>
<feature type="domain" description="Quinolinate phosphoribosyl transferase N-terminal" evidence="1">
    <location>
        <begin position="34"/>
        <end position="111"/>
    </location>
</feature>
<dbReference type="PANTHER" id="PTHR43202:SF1">
    <property type="entry name" value="NICOTINATE PHOSPHORIBOSYLTRANSFERASE"/>
    <property type="match status" value="1"/>
</dbReference>
<accession>A0A382IUG2</accession>
<dbReference type="InterPro" id="IPR022412">
    <property type="entry name" value="Quinolinate_PRibosylTrfase_N"/>
</dbReference>
<evidence type="ECO:0000259" key="1">
    <source>
        <dbReference type="Pfam" id="PF02749"/>
    </source>
</evidence>